<evidence type="ECO:0000259" key="10">
    <source>
        <dbReference type="PROSITE" id="PS50876"/>
    </source>
</evidence>
<dbReference type="GO" id="GO:0008270">
    <property type="term" value="F:zinc ion binding"/>
    <property type="evidence" value="ECO:0007669"/>
    <property type="project" value="UniProtKB-KW"/>
</dbReference>
<evidence type="ECO:0000256" key="8">
    <source>
        <dbReference type="ARBA" id="ARBA00022918"/>
    </source>
</evidence>
<keyword evidence="5" id="KW-0479">Metal-binding</keyword>
<dbReference type="GO" id="GO:0035613">
    <property type="term" value="F:RNA stem-loop binding"/>
    <property type="evidence" value="ECO:0007669"/>
    <property type="project" value="TreeGrafter"/>
</dbReference>
<dbReference type="PANTHER" id="PTHR41694">
    <property type="entry name" value="ENDOGENOUS RETROVIRUS GROUP K MEMBER POL PROTEIN"/>
    <property type="match status" value="1"/>
</dbReference>
<dbReference type="Gene3D" id="1.10.10.200">
    <property type="match status" value="1"/>
</dbReference>
<dbReference type="CTD" id="84942"/>
<accession>A0A8B8S556</accession>
<dbReference type="PANTHER" id="PTHR41694:SF3">
    <property type="entry name" value="RNA-DIRECTED DNA POLYMERASE-RELATED"/>
    <property type="match status" value="1"/>
</dbReference>
<dbReference type="InterPro" id="IPR036397">
    <property type="entry name" value="RNaseH_sf"/>
</dbReference>
<dbReference type="SUPFAM" id="SSF46919">
    <property type="entry name" value="N-terminal Zn binding domain of HIV integrase"/>
    <property type="match status" value="1"/>
</dbReference>
<evidence type="ECO:0000313" key="14">
    <source>
        <dbReference type="RefSeq" id="XP_032325343.1"/>
    </source>
</evidence>
<dbReference type="InterPro" id="IPR017856">
    <property type="entry name" value="Integrase-like_N"/>
</dbReference>
<dbReference type="Pfam" id="PF02022">
    <property type="entry name" value="Integrase_Zn"/>
    <property type="match status" value="1"/>
</dbReference>
<feature type="domain" description="RNase H type-1" evidence="11">
    <location>
        <begin position="139"/>
        <end position="271"/>
    </location>
</feature>
<dbReference type="GO" id="GO:0015074">
    <property type="term" value="P:DNA integration"/>
    <property type="evidence" value="ECO:0007669"/>
    <property type="project" value="InterPro"/>
</dbReference>
<dbReference type="KEGG" id="cfr:102523628"/>
<evidence type="ECO:0000256" key="5">
    <source>
        <dbReference type="ARBA" id="ARBA00022723"/>
    </source>
</evidence>
<dbReference type="PROSITE" id="PS50879">
    <property type="entry name" value="RNASE_H_1"/>
    <property type="match status" value="1"/>
</dbReference>
<organism evidence="13 14">
    <name type="scientific">Camelus ferus</name>
    <name type="common">Wild bactrian camel</name>
    <name type="synonym">Camelus bactrianus ferus</name>
    <dbReference type="NCBI Taxonomy" id="419612"/>
    <lineage>
        <taxon>Eukaryota</taxon>
        <taxon>Metazoa</taxon>
        <taxon>Chordata</taxon>
        <taxon>Craniata</taxon>
        <taxon>Vertebrata</taxon>
        <taxon>Euteleostomi</taxon>
        <taxon>Mammalia</taxon>
        <taxon>Eutheria</taxon>
        <taxon>Laurasiatheria</taxon>
        <taxon>Artiodactyla</taxon>
        <taxon>Tylopoda</taxon>
        <taxon>Camelidae</taxon>
        <taxon>Camelus</taxon>
    </lineage>
</organism>
<feature type="domain" description="Integrase catalytic" evidence="12">
    <location>
        <begin position="328"/>
        <end position="480"/>
    </location>
</feature>
<dbReference type="InterPro" id="IPR003308">
    <property type="entry name" value="Integrase_Zn-bd_dom_N"/>
</dbReference>
<dbReference type="InterPro" id="IPR001584">
    <property type="entry name" value="Integrase_cat-core"/>
</dbReference>
<evidence type="ECO:0000256" key="4">
    <source>
        <dbReference type="ARBA" id="ARBA00022722"/>
    </source>
</evidence>
<dbReference type="AlphaFoldDB" id="A0A8B8S556"/>
<keyword evidence="6" id="KW-0255">Endonuclease</keyword>
<keyword evidence="13" id="KW-1185">Reference proteome</keyword>
<gene>
    <name evidence="14" type="primary">WDR73</name>
</gene>
<dbReference type="InterPro" id="IPR012337">
    <property type="entry name" value="RNaseH-like_sf"/>
</dbReference>
<keyword evidence="8" id="KW-0695">RNA-directed DNA polymerase</keyword>
<dbReference type="SUPFAM" id="SSF53098">
    <property type="entry name" value="Ribonuclease H-like"/>
    <property type="match status" value="2"/>
</dbReference>
<feature type="domain" description="Integrase-type" evidence="10">
    <location>
        <begin position="272"/>
        <end position="315"/>
    </location>
</feature>
<keyword evidence="2" id="KW-0808">Transferase</keyword>
<keyword evidence="4" id="KW-0540">Nuclease</keyword>
<evidence type="ECO:0000256" key="3">
    <source>
        <dbReference type="ARBA" id="ARBA00022695"/>
    </source>
</evidence>
<dbReference type="Gene3D" id="3.30.420.10">
    <property type="entry name" value="Ribonuclease H-like superfamily/Ribonuclease H"/>
    <property type="match status" value="2"/>
</dbReference>
<keyword evidence="9" id="KW-0862">Zinc</keyword>
<evidence type="ECO:0000259" key="11">
    <source>
        <dbReference type="PROSITE" id="PS50879"/>
    </source>
</evidence>
<evidence type="ECO:0000313" key="13">
    <source>
        <dbReference type="Proteomes" id="UP000694856"/>
    </source>
</evidence>
<dbReference type="GO" id="GO:0004523">
    <property type="term" value="F:RNA-DNA hybrid ribonuclease activity"/>
    <property type="evidence" value="ECO:0007669"/>
    <property type="project" value="InterPro"/>
</dbReference>
<sequence length="480" mass="53841">MLLNNNKFPIVTILKNGGYLSYLQPICLRGSYIKSAPMFWIHMHTSPSKALAPYPDLICSLIAKGRRTSVLYLGREPAYICLPYTTEQQTWLKQFNDSWAIALTHFPGKLTTHYPADKLIQFAKMHPFLFPKCTALTPLPSAVNVFTDGSSNGIAAYKIDDEIISWNTSQSSAQVVELLAVQAALLAVRNLPCNLFSDGQYIVHALQILETVPFIGTVNTYVNQLFFDIQQLLRSRQHPCYFGHLRAHTNLPGPLASGNAQVDDATQIYSLTAYQLAQQSHALHHQNSHSHSLRLQFKIPREAARQIVKSCLRCPQFTSVPHYGVNPRGLLPNHLWQMDVTHIKEFRNTPYVHVTIDTFSGFLHATLQTGEASKHCIAHVLKCLAIMGQPKIIKTDNGPGYTGKMFQTFCARLQICHKTGIPYNPQGQGIVERSHQTLKHQLLKIKKGELYPSSPQNQLNHALFVLNFLTLDIQGKSAAQ</sequence>
<keyword evidence="7" id="KW-0378">Hydrolase</keyword>
<dbReference type="Proteomes" id="UP000694856">
    <property type="component" value="Chromosome 27"/>
</dbReference>
<keyword evidence="3" id="KW-0548">Nucleotidyltransferase</keyword>
<dbReference type="RefSeq" id="XP_032325343.1">
    <property type="nucleotide sequence ID" value="XM_032469452.1"/>
</dbReference>
<dbReference type="Pfam" id="PF00665">
    <property type="entry name" value="rve"/>
    <property type="match status" value="1"/>
</dbReference>
<dbReference type="PROSITE" id="PS50876">
    <property type="entry name" value="ZF_INTEGRASE"/>
    <property type="match status" value="1"/>
</dbReference>
<evidence type="ECO:0000256" key="1">
    <source>
        <dbReference type="ARBA" id="ARBA00012493"/>
    </source>
</evidence>
<dbReference type="PROSITE" id="PS50994">
    <property type="entry name" value="INTEGRASE"/>
    <property type="match status" value="1"/>
</dbReference>
<dbReference type="EC" id="2.7.7.49" evidence="1"/>
<reference evidence="14" key="1">
    <citation type="submission" date="2025-08" db="UniProtKB">
        <authorList>
            <consortium name="RefSeq"/>
        </authorList>
    </citation>
    <scope>IDENTIFICATION</scope>
    <source>
        <tissue evidence="14">Ear skin</tissue>
    </source>
</reference>
<evidence type="ECO:0000256" key="9">
    <source>
        <dbReference type="PROSITE-ProRule" id="PRU00450"/>
    </source>
</evidence>
<dbReference type="GeneID" id="102523628"/>
<protein>
    <recommendedName>
        <fullName evidence="1">RNA-directed DNA polymerase</fullName>
        <ecNumber evidence="1">2.7.7.49</ecNumber>
    </recommendedName>
</protein>
<dbReference type="InterPro" id="IPR002156">
    <property type="entry name" value="RNaseH_domain"/>
</dbReference>
<evidence type="ECO:0000256" key="6">
    <source>
        <dbReference type="ARBA" id="ARBA00022759"/>
    </source>
</evidence>
<proteinExistence type="predicted"/>
<evidence type="ECO:0000256" key="2">
    <source>
        <dbReference type="ARBA" id="ARBA00022679"/>
    </source>
</evidence>
<name>A0A8B8S556_CAMFR</name>
<evidence type="ECO:0000259" key="12">
    <source>
        <dbReference type="PROSITE" id="PS50994"/>
    </source>
</evidence>
<dbReference type="GO" id="GO:0003964">
    <property type="term" value="F:RNA-directed DNA polymerase activity"/>
    <property type="evidence" value="ECO:0007669"/>
    <property type="project" value="UniProtKB-KW"/>
</dbReference>
<evidence type="ECO:0000256" key="7">
    <source>
        <dbReference type="ARBA" id="ARBA00022801"/>
    </source>
</evidence>
<dbReference type="Pfam" id="PF00075">
    <property type="entry name" value="RNase_H"/>
    <property type="match status" value="1"/>
</dbReference>
<keyword evidence="9" id="KW-0863">Zinc-finger</keyword>